<reference evidence="1 2" key="1">
    <citation type="submission" date="2015-09" db="EMBL/GenBank/DDBJ databases">
        <title>Genome sequencing project for genomic taxonomy and phylogenomics of Bacillus-like bacteria.</title>
        <authorList>
            <person name="Liu B."/>
            <person name="Wang J."/>
            <person name="Zhu Y."/>
            <person name="Liu G."/>
            <person name="Chen Q."/>
            <person name="Chen Z."/>
            <person name="Lan J."/>
            <person name="Che J."/>
            <person name="Ge C."/>
            <person name="Shi H."/>
            <person name="Pan Z."/>
            <person name="Liu X."/>
        </authorList>
    </citation>
    <scope>NUCLEOTIDE SEQUENCE [LARGE SCALE GENOMIC DNA]</scope>
    <source>
        <strain evidence="1 2">FJAT-18043</strain>
    </source>
</reference>
<evidence type="ECO:0008006" key="3">
    <source>
        <dbReference type="Google" id="ProtNLM"/>
    </source>
</evidence>
<name>A0A0Q3VJ40_9BACI</name>
<dbReference type="Pfam" id="PF10830">
    <property type="entry name" value="DUF2553"/>
    <property type="match status" value="1"/>
</dbReference>
<organism evidence="1 2">
    <name type="scientific">Cytobacillus solani</name>
    <dbReference type="NCBI Taxonomy" id="1637975"/>
    <lineage>
        <taxon>Bacteria</taxon>
        <taxon>Bacillati</taxon>
        <taxon>Bacillota</taxon>
        <taxon>Bacilli</taxon>
        <taxon>Bacillales</taxon>
        <taxon>Bacillaceae</taxon>
        <taxon>Cytobacillus</taxon>
    </lineage>
</organism>
<dbReference type="STRING" id="1637975.AN957_22770"/>
<gene>
    <name evidence="1" type="ORF">AN957_22770</name>
</gene>
<evidence type="ECO:0000313" key="1">
    <source>
        <dbReference type="EMBL" id="KQL21114.1"/>
    </source>
</evidence>
<proteinExistence type="predicted"/>
<dbReference type="PATRIC" id="fig|1637975.4.peg.4549"/>
<evidence type="ECO:0000313" key="2">
    <source>
        <dbReference type="Proteomes" id="UP000050996"/>
    </source>
</evidence>
<dbReference type="EMBL" id="LJIX01000006">
    <property type="protein sequence ID" value="KQL21114.1"/>
    <property type="molecule type" value="Genomic_DNA"/>
</dbReference>
<keyword evidence="2" id="KW-1185">Reference proteome</keyword>
<accession>A0A0Q3VJ40</accession>
<comment type="caution">
    <text evidence="1">The sequence shown here is derived from an EMBL/GenBank/DDBJ whole genome shotgun (WGS) entry which is preliminary data.</text>
</comment>
<dbReference type="Proteomes" id="UP000050996">
    <property type="component" value="Unassembled WGS sequence"/>
</dbReference>
<dbReference type="InterPro" id="IPR020140">
    <property type="entry name" value="Uncharacterised_YusG"/>
</dbReference>
<protein>
    <recommendedName>
        <fullName evidence="3">DUF2553 domain-containing protein</fullName>
    </recommendedName>
</protein>
<sequence length="82" mass="9530">MVIVVLKNNKIDITDRVVGKLKDGEIELYLENERIGSIRLPQEPAIQMDHHFETDRQKIYQHVTTTESPQARYTDCDEGGWC</sequence>
<dbReference type="AlphaFoldDB" id="A0A0Q3VJ40"/>